<organism evidence="1 2">
    <name type="scientific">Hyaloperonospora arabidopsidis (strain Emoy2)</name>
    <name type="common">Downy mildew agent</name>
    <name type="synonym">Peronospora arabidopsidis</name>
    <dbReference type="NCBI Taxonomy" id="559515"/>
    <lineage>
        <taxon>Eukaryota</taxon>
        <taxon>Sar</taxon>
        <taxon>Stramenopiles</taxon>
        <taxon>Oomycota</taxon>
        <taxon>Peronosporomycetes</taxon>
        <taxon>Peronosporales</taxon>
        <taxon>Peronosporaceae</taxon>
        <taxon>Hyaloperonospora</taxon>
    </lineage>
</organism>
<dbReference type="HOGENOM" id="CLU_2532316_0_0_1"/>
<reference evidence="2" key="1">
    <citation type="journal article" date="2010" name="Science">
        <title>Signatures of adaptation to obligate biotrophy in the Hyaloperonospora arabidopsidis genome.</title>
        <authorList>
            <person name="Baxter L."/>
            <person name="Tripathy S."/>
            <person name="Ishaque N."/>
            <person name="Boot N."/>
            <person name="Cabral A."/>
            <person name="Kemen E."/>
            <person name="Thines M."/>
            <person name="Ah-Fong A."/>
            <person name="Anderson R."/>
            <person name="Badejoko W."/>
            <person name="Bittner-Eddy P."/>
            <person name="Boore J.L."/>
            <person name="Chibucos M.C."/>
            <person name="Coates M."/>
            <person name="Dehal P."/>
            <person name="Delehaunty K."/>
            <person name="Dong S."/>
            <person name="Downton P."/>
            <person name="Dumas B."/>
            <person name="Fabro G."/>
            <person name="Fronick C."/>
            <person name="Fuerstenberg S.I."/>
            <person name="Fulton L."/>
            <person name="Gaulin E."/>
            <person name="Govers F."/>
            <person name="Hughes L."/>
            <person name="Humphray S."/>
            <person name="Jiang R.H."/>
            <person name="Judelson H."/>
            <person name="Kamoun S."/>
            <person name="Kyung K."/>
            <person name="Meijer H."/>
            <person name="Minx P."/>
            <person name="Morris P."/>
            <person name="Nelson J."/>
            <person name="Phuntumart V."/>
            <person name="Qutob D."/>
            <person name="Rehmany A."/>
            <person name="Rougon-Cardoso A."/>
            <person name="Ryden P."/>
            <person name="Torto-Alalibo T."/>
            <person name="Studholme D."/>
            <person name="Wang Y."/>
            <person name="Win J."/>
            <person name="Wood J."/>
            <person name="Clifton S.W."/>
            <person name="Rogers J."/>
            <person name="Van den Ackerveken G."/>
            <person name="Jones J.D."/>
            <person name="McDowell J.M."/>
            <person name="Beynon J."/>
            <person name="Tyler B.M."/>
        </authorList>
    </citation>
    <scope>NUCLEOTIDE SEQUENCE [LARGE SCALE GENOMIC DNA]</scope>
    <source>
        <strain evidence="2">Emoy2</strain>
    </source>
</reference>
<protein>
    <submittedName>
        <fullName evidence="1">Uncharacterized protein</fullName>
    </submittedName>
</protein>
<dbReference type="VEuPathDB" id="FungiDB:HpaG808434"/>
<sequence length="84" mass="9356">MQSVLSGARTTRCACSIGQTTRCTATVYAPLCVVVQDMCVMYNKCSASRLRVLPWRSASFPTEEVVTISKRMTQDRTRLLYAVS</sequence>
<name>M4BPU5_HYAAE</name>
<evidence type="ECO:0000313" key="1">
    <source>
        <dbReference type="EnsemblProtists" id="HpaP808434"/>
    </source>
</evidence>
<dbReference type="EnsemblProtists" id="HpaT808434">
    <property type="protein sequence ID" value="HpaP808434"/>
    <property type="gene ID" value="HpaG808434"/>
</dbReference>
<dbReference type="InParanoid" id="M4BPU5"/>
<dbReference type="Proteomes" id="UP000011713">
    <property type="component" value="Unassembled WGS sequence"/>
</dbReference>
<accession>M4BPU5</accession>
<reference evidence="1" key="2">
    <citation type="submission" date="2015-06" db="UniProtKB">
        <authorList>
            <consortium name="EnsemblProtists"/>
        </authorList>
    </citation>
    <scope>IDENTIFICATION</scope>
    <source>
        <strain evidence="1">Emoy2</strain>
    </source>
</reference>
<dbReference type="AlphaFoldDB" id="M4BPU5"/>
<dbReference type="EMBL" id="JH598525">
    <property type="status" value="NOT_ANNOTATED_CDS"/>
    <property type="molecule type" value="Genomic_DNA"/>
</dbReference>
<proteinExistence type="predicted"/>
<keyword evidence="2" id="KW-1185">Reference proteome</keyword>
<evidence type="ECO:0000313" key="2">
    <source>
        <dbReference type="Proteomes" id="UP000011713"/>
    </source>
</evidence>